<keyword evidence="1" id="KW-0472">Membrane</keyword>
<dbReference type="RefSeq" id="WP_055236760.1">
    <property type="nucleotide sequence ID" value="NZ_CYXM01000001.1"/>
</dbReference>
<feature type="transmembrane region" description="Helical" evidence="1">
    <location>
        <begin position="213"/>
        <end position="234"/>
    </location>
</feature>
<feature type="transmembrane region" description="Helical" evidence="1">
    <location>
        <begin position="126"/>
        <end position="143"/>
    </location>
</feature>
<dbReference type="Proteomes" id="UP000095673">
    <property type="component" value="Unassembled WGS sequence"/>
</dbReference>
<feature type="transmembrane region" description="Helical" evidence="1">
    <location>
        <begin position="44"/>
        <end position="61"/>
    </location>
</feature>
<feature type="transmembrane region" description="Helical" evidence="1">
    <location>
        <begin position="21"/>
        <end position="38"/>
    </location>
</feature>
<evidence type="ECO:0000256" key="1">
    <source>
        <dbReference type="SAM" id="Phobius"/>
    </source>
</evidence>
<keyword evidence="1" id="KW-0812">Transmembrane</keyword>
<protein>
    <submittedName>
        <fullName evidence="2">Uncharacterized protein</fullName>
    </submittedName>
</protein>
<feature type="transmembrane region" description="Helical" evidence="1">
    <location>
        <begin position="172"/>
        <end position="193"/>
    </location>
</feature>
<feature type="transmembrane region" description="Helical" evidence="1">
    <location>
        <begin position="246"/>
        <end position="266"/>
    </location>
</feature>
<evidence type="ECO:0000313" key="2">
    <source>
        <dbReference type="EMBL" id="CUM71349.1"/>
    </source>
</evidence>
<organism evidence="2 3">
    <name type="scientific">Agathobacter rectalis</name>
    <dbReference type="NCBI Taxonomy" id="39491"/>
    <lineage>
        <taxon>Bacteria</taxon>
        <taxon>Bacillati</taxon>
        <taxon>Bacillota</taxon>
        <taxon>Clostridia</taxon>
        <taxon>Lachnospirales</taxon>
        <taxon>Lachnospiraceae</taxon>
        <taxon>Agathobacter</taxon>
    </lineage>
</organism>
<gene>
    <name evidence="2" type="ORF">ERS852580_00189</name>
</gene>
<dbReference type="EMBL" id="CYXM01000001">
    <property type="protein sequence ID" value="CUM71349.1"/>
    <property type="molecule type" value="Genomic_DNA"/>
</dbReference>
<proteinExistence type="predicted"/>
<reference evidence="2 3" key="1">
    <citation type="submission" date="2015-09" db="EMBL/GenBank/DDBJ databases">
        <authorList>
            <consortium name="Pathogen Informatics"/>
        </authorList>
    </citation>
    <scope>NUCLEOTIDE SEQUENCE [LARGE SCALE GENOMIC DNA]</scope>
    <source>
        <strain evidence="2 3">2789STDY5834968</strain>
    </source>
</reference>
<keyword evidence="1" id="KW-1133">Transmembrane helix</keyword>
<evidence type="ECO:0000313" key="3">
    <source>
        <dbReference type="Proteomes" id="UP000095673"/>
    </source>
</evidence>
<dbReference type="AlphaFoldDB" id="A0A173R1C0"/>
<sequence length="344" mass="39267">MDKAEEIFAEGIEDRNVKTIRQARVLFVICLMAGMFIIFESDDIFKWAAVLAVYFFTDSFYKKYLRVEANLADDMTGNDIYQFIGQHALSVDCYFGIISKKIRKYRIIFLAEYFLCAIFSDSKGYGLIIAVLSVVVTYATAWIKKKYFNCRLVGKLKPVETILTFTDSFLNIFKFLLILLVSLLFCVVFLGVAEDAVEREMVSGQILQRFIGIPAFFVMVVAGLIVPLAGYAFFKPSAILNAALKTAMVIGIAGFICILASARLWYYEINYTTQKITLVHFKEKQYDFSDVERYIWKSGDDDETEKTLVLYLKDETVLDLCDDGAFSSEQGDFEKAQRQAWPQS</sequence>
<name>A0A173R1C0_9FIRM</name>
<accession>A0A173R1C0</accession>